<dbReference type="SUPFAM" id="SSF48264">
    <property type="entry name" value="Cytochrome P450"/>
    <property type="match status" value="1"/>
</dbReference>
<dbReference type="PANTHER" id="PTHR24286:SF228">
    <property type="entry name" value="C-22 STEROL DESATURASE ERG5"/>
    <property type="match status" value="1"/>
</dbReference>
<reference evidence="10" key="1">
    <citation type="journal article" date="2021" name="IMA Fungus">
        <title>Genomic characterization of three marine fungi, including Emericellopsis atlantica sp. nov. with signatures of a generalist lifestyle and marine biomass degradation.</title>
        <authorList>
            <person name="Hagestad O.C."/>
            <person name="Hou L."/>
            <person name="Andersen J.H."/>
            <person name="Hansen E.H."/>
            <person name="Altermark B."/>
            <person name="Li C."/>
            <person name="Kuhnert E."/>
            <person name="Cox R.J."/>
            <person name="Crous P.W."/>
            <person name="Spatafora J.W."/>
            <person name="Lail K."/>
            <person name="Amirebrahimi M."/>
            <person name="Lipzen A."/>
            <person name="Pangilinan J."/>
            <person name="Andreopoulos W."/>
            <person name="Hayes R.D."/>
            <person name="Ng V."/>
            <person name="Grigoriev I.V."/>
            <person name="Jackson S.A."/>
            <person name="Sutton T.D.S."/>
            <person name="Dobson A.D.W."/>
            <person name="Rama T."/>
        </authorList>
    </citation>
    <scope>NUCLEOTIDE SEQUENCE</scope>
    <source>
        <strain evidence="10">TRa3180A</strain>
    </source>
</reference>
<dbReference type="PANTHER" id="PTHR24286">
    <property type="entry name" value="CYTOCHROME P450 26"/>
    <property type="match status" value="1"/>
</dbReference>
<evidence type="ECO:0000256" key="3">
    <source>
        <dbReference type="ARBA" id="ARBA00022723"/>
    </source>
</evidence>
<dbReference type="GO" id="GO:0016125">
    <property type="term" value="P:sterol metabolic process"/>
    <property type="evidence" value="ECO:0007669"/>
    <property type="project" value="TreeGrafter"/>
</dbReference>
<dbReference type="Pfam" id="PF00067">
    <property type="entry name" value="p450"/>
    <property type="match status" value="1"/>
</dbReference>
<dbReference type="GO" id="GO:0005506">
    <property type="term" value="F:iron ion binding"/>
    <property type="evidence" value="ECO:0007669"/>
    <property type="project" value="InterPro"/>
</dbReference>
<protein>
    <recommendedName>
        <fullName evidence="6">sterol 22-desaturase</fullName>
        <ecNumber evidence="6">1.14.19.41</ecNumber>
    </recommendedName>
</protein>
<evidence type="ECO:0000256" key="7">
    <source>
        <dbReference type="PIRSR" id="PIRSR602403-1"/>
    </source>
</evidence>
<keyword evidence="4 8" id="KW-0560">Oxidoreductase</keyword>
<dbReference type="OrthoDB" id="1372046at2759"/>
<name>A0A9P7Z7J8_9HELO</name>
<comment type="cofactor">
    <cofactor evidence="1 7">
        <name>heme</name>
        <dbReference type="ChEBI" id="CHEBI:30413"/>
    </cofactor>
</comment>
<dbReference type="EC" id="1.14.19.41" evidence="6"/>
<dbReference type="GO" id="GO:0020037">
    <property type="term" value="F:heme binding"/>
    <property type="evidence" value="ECO:0007669"/>
    <property type="project" value="InterPro"/>
</dbReference>
<dbReference type="PRINTS" id="PR00465">
    <property type="entry name" value="EP450IV"/>
</dbReference>
<keyword evidence="7 8" id="KW-0349">Heme</keyword>
<feature type="transmembrane region" description="Helical" evidence="9">
    <location>
        <begin position="36"/>
        <end position="56"/>
    </location>
</feature>
<keyword evidence="9" id="KW-0472">Membrane</keyword>
<keyword evidence="3 7" id="KW-0479">Metal-binding</keyword>
<dbReference type="FunFam" id="1.10.630.10:FF:000021">
    <property type="entry name" value="Cytochrome P450 61"/>
    <property type="match status" value="1"/>
</dbReference>
<comment type="caution">
    <text evidence="10">The sequence shown here is derived from an EMBL/GenBank/DDBJ whole genome shotgun (WGS) entry which is preliminary data.</text>
</comment>
<keyword evidence="11" id="KW-1185">Reference proteome</keyword>
<dbReference type="AlphaFoldDB" id="A0A9P7Z7J8"/>
<comment type="similarity">
    <text evidence="2 8">Belongs to the cytochrome P450 family.</text>
</comment>
<evidence type="ECO:0000256" key="2">
    <source>
        <dbReference type="ARBA" id="ARBA00010617"/>
    </source>
</evidence>
<evidence type="ECO:0000256" key="8">
    <source>
        <dbReference type="RuleBase" id="RU000461"/>
    </source>
</evidence>
<dbReference type="GO" id="GO:0004497">
    <property type="term" value="F:monooxygenase activity"/>
    <property type="evidence" value="ECO:0007669"/>
    <property type="project" value="UniProtKB-KW"/>
</dbReference>
<feature type="binding site" description="axial binding residue" evidence="7">
    <location>
        <position position="482"/>
    </location>
    <ligand>
        <name>heme</name>
        <dbReference type="ChEBI" id="CHEBI:30413"/>
    </ligand>
    <ligandPart>
        <name>Fe</name>
        <dbReference type="ChEBI" id="CHEBI:18248"/>
    </ligandPart>
</feature>
<dbReference type="PROSITE" id="PS00086">
    <property type="entry name" value="CYTOCHROME_P450"/>
    <property type="match status" value="1"/>
</dbReference>
<accession>A0A9P7Z7J8</accession>
<keyword evidence="8" id="KW-0503">Monooxygenase</keyword>
<evidence type="ECO:0000256" key="9">
    <source>
        <dbReference type="SAM" id="Phobius"/>
    </source>
</evidence>
<evidence type="ECO:0000256" key="6">
    <source>
        <dbReference type="ARBA" id="ARBA00039038"/>
    </source>
</evidence>
<dbReference type="InterPro" id="IPR001128">
    <property type="entry name" value="Cyt_P450"/>
</dbReference>
<keyword evidence="9" id="KW-0812">Transmembrane</keyword>
<organism evidence="10 11">
    <name type="scientific">Calycina marina</name>
    <dbReference type="NCBI Taxonomy" id="1763456"/>
    <lineage>
        <taxon>Eukaryota</taxon>
        <taxon>Fungi</taxon>
        <taxon>Dikarya</taxon>
        <taxon>Ascomycota</taxon>
        <taxon>Pezizomycotina</taxon>
        <taxon>Leotiomycetes</taxon>
        <taxon>Helotiales</taxon>
        <taxon>Pezizellaceae</taxon>
        <taxon>Calycina</taxon>
    </lineage>
</organism>
<sequence>MEVIQNASIEAVVANGTFTSAQTLHDTNLQTAVSELVAGLTGWQIFLTILLLLVGYDQFMYIKWKGPLPGPMFKIPLVGPFIPALYPHFPGYVAKWASGKLSCVGVFHKFVVMVSERDLARKAFNSGSYLKPCLVPVAETLLGPSAFVFLDGKSHVDFRKGLNGLFTRKALESYLPIQEEVWKEYFDIFVADSAANGGKPMPYFGPFREIGCALSCRTFVGYYISDSAVKKIAADFYCITAALELVNIPLSLWIPYSKVWLGKRAANNVLHEFAKCAAMSKVNMATGKKPTCIVDRWVLMMMESKRYTDAIAAGKTDVEKPTVVIRQFDDMEISRTLFTFLFASQDASSSSTTWLFQISAQQPEMLNRIRQEQIEARKGNPDSDLTLDMLEGMTFTNAFVKEVLRYRPPVIMVPYEAKRAYAITPEYTVPKGAMVVPSCYPALHDPEVYPQPESFDPERWISGTAEKQTKNWLVFGAGPHQCLAQHYVQLTMVAMIGLASVRVEWEHFATKRSEDIKVFATLFPMDDCPMVFTKREEVAA</sequence>
<proteinExistence type="inferred from homology"/>
<gene>
    <name evidence="10" type="ORF">BJ878DRAFT_250301</name>
</gene>
<evidence type="ECO:0000313" key="11">
    <source>
        <dbReference type="Proteomes" id="UP000887226"/>
    </source>
</evidence>
<dbReference type="InterPro" id="IPR002403">
    <property type="entry name" value="Cyt_P450_E_grp-IV"/>
</dbReference>
<dbReference type="Proteomes" id="UP000887226">
    <property type="component" value="Unassembled WGS sequence"/>
</dbReference>
<dbReference type="Gene3D" id="1.10.630.10">
    <property type="entry name" value="Cytochrome P450"/>
    <property type="match status" value="1"/>
</dbReference>
<keyword evidence="5 7" id="KW-0408">Iron</keyword>
<dbReference type="InterPro" id="IPR017972">
    <property type="entry name" value="Cyt_P450_CS"/>
</dbReference>
<dbReference type="InterPro" id="IPR036396">
    <property type="entry name" value="Cyt_P450_sf"/>
</dbReference>
<evidence type="ECO:0000313" key="10">
    <source>
        <dbReference type="EMBL" id="KAG9246864.1"/>
    </source>
</evidence>
<keyword evidence="9" id="KW-1133">Transmembrane helix</keyword>
<evidence type="ECO:0000256" key="5">
    <source>
        <dbReference type="ARBA" id="ARBA00023004"/>
    </source>
</evidence>
<dbReference type="GO" id="GO:0000249">
    <property type="term" value="F:C-22 sterol desaturase (NADPH) activity"/>
    <property type="evidence" value="ECO:0007669"/>
    <property type="project" value="UniProtKB-EC"/>
</dbReference>
<dbReference type="EMBL" id="MU253790">
    <property type="protein sequence ID" value="KAG9246864.1"/>
    <property type="molecule type" value="Genomic_DNA"/>
</dbReference>
<evidence type="ECO:0000256" key="1">
    <source>
        <dbReference type="ARBA" id="ARBA00001971"/>
    </source>
</evidence>
<evidence type="ECO:0000256" key="4">
    <source>
        <dbReference type="ARBA" id="ARBA00023002"/>
    </source>
</evidence>